<dbReference type="Pfam" id="PF04985">
    <property type="entry name" value="Phage_tube"/>
    <property type="match status" value="1"/>
</dbReference>
<dbReference type="Proteomes" id="UP000524450">
    <property type="component" value="Unassembled WGS sequence"/>
</dbReference>
<reference evidence="1 2" key="1">
    <citation type="submission" date="2020-08" db="EMBL/GenBank/DDBJ databases">
        <title>Genomic Encyclopedia of Type Strains, Phase IV (KMG-V): Genome sequencing to study the core and pangenomes of soil and plant-associated prokaryotes.</title>
        <authorList>
            <person name="Whitman W."/>
        </authorList>
    </citation>
    <scope>NUCLEOTIDE SEQUENCE [LARGE SCALE GENOMIC DNA]</scope>
    <source>
        <strain evidence="1 2">34/80</strain>
    </source>
</reference>
<name>A0A840G0D8_9BURK</name>
<evidence type="ECO:0000313" key="2">
    <source>
        <dbReference type="Proteomes" id="UP000524450"/>
    </source>
</evidence>
<accession>A0A840G0D8</accession>
<proteinExistence type="predicted"/>
<organism evidence="1 2">
    <name type="scientific">Variovorax guangxiensis</name>
    <dbReference type="NCBI Taxonomy" id="1775474"/>
    <lineage>
        <taxon>Bacteria</taxon>
        <taxon>Pseudomonadati</taxon>
        <taxon>Pseudomonadota</taxon>
        <taxon>Betaproteobacteria</taxon>
        <taxon>Burkholderiales</taxon>
        <taxon>Comamonadaceae</taxon>
        <taxon>Variovorax</taxon>
    </lineage>
</organism>
<comment type="caution">
    <text evidence="1">The sequence shown here is derived from an EMBL/GenBank/DDBJ whole genome shotgun (WGS) entry which is preliminary data.</text>
</comment>
<evidence type="ECO:0000313" key="1">
    <source>
        <dbReference type="EMBL" id="MBB4225200.1"/>
    </source>
</evidence>
<dbReference type="AlphaFoldDB" id="A0A840G0D8"/>
<dbReference type="NCBIfam" id="TIGR01611">
    <property type="entry name" value="tail_tube"/>
    <property type="match status" value="1"/>
</dbReference>
<dbReference type="EMBL" id="JACIFZ010000010">
    <property type="protein sequence ID" value="MBB4225200.1"/>
    <property type="molecule type" value="Genomic_DNA"/>
</dbReference>
<gene>
    <name evidence="1" type="ORF">GGD71_006009</name>
</gene>
<sequence>MALPKKLKNFAMFGDGESWVGEIPSVTLPKITKKTEEYRAGGMHGPVEIDLGHEKLELGIKAGGLKTQLIAMLGSQTVGANIFRFAGAYQDEATGQVTAAEVVIRGRLREWNPNEAKAGEDNDHEFTIAASYYKLTVNAQELLEIDVPGMVFRVGGTDHYDTIRAAIGMAFGVN</sequence>
<protein>
    <recommendedName>
        <fullName evidence="3">Phage major tail tube protein</fullName>
    </recommendedName>
</protein>
<evidence type="ECO:0008006" key="3">
    <source>
        <dbReference type="Google" id="ProtNLM"/>
    </source>
</evidence>
<dbReference type="InterPro" id="IPR006498">
    <property type="entry name" value="Tail_tube"/>
</dbReference>